<dbReference type="AlphaFoldDB" id="A0A512MG19"/>
<evidence type="ECO:0000256" key="3">
    <source>
        <dbReference type="ARBA" id="ARBA00022801"/>
    </source>
</evidence>
<name>A0A512MG19_9BACT</name>
<sequence>MKRFLPAVLLLAFCSLLPAADKPNVVVILSDDLGWGSIGCYGANPDLVQTPNLDRLAKEGRRFTDANTTSSVCSPTRYSLVTGRYCWRTSLISEVLSTWAPLHIEPTRLTIASMLKAQGYNCAAVGKWHLGYGTAERCDYTKELKPGPLEIGFDYHFGVPANHGDLSGVYVENHWVYGLDKKSPKSPSPPYVTMGQQKGRPVAALELNVPKRVDDEVMATLTDKLVTWIGQQTKEKPFFVYFTPVAVHNPITPSKQTAGKSKGGPFCDFISDLDISVGRVLEALDKQGLAENTLVLFSSDNGGVNKPMGETPQNVAQNAGLKPVGHFRGGKHDVWEGGFRVPYLVRWPGHVPADSVCDDTVSIVDTLASIATITGAKLPKVSEAAEDSRDVSKAWLGEKYEGPIRQDVIVHGSDGTFAIRKGQWKWIEGVPADDVKPAAKKARANQMKRMLYDLKADVAETTDVSAQHPEVVKELETLLNRYRDGGYSREVPPADAKPKTLFAKLPPIPNAQPVDLKSFKSSRGKEWSSHGEAMLGRAGEKGSALTGPLDMKDGSLEFELRLGEADRHSLRIHTAGGARSFRIVLSHGFMDIARNPEKGEAPDKTLSLAHTRVQFRPKEWLPIRATFKGDELTVQVAGTTTKVKNPIFAEQKVQANFIAFDGEMGLQRFVLARQ</sequence>
<dbReference type="InterPro" id="IPR024607">
    <property type="entry name" value="Sulfatase_CS"/>
</dbReference>
<dbReference type="InterPro" id="IPR050738">
    <property type="entry name" value="Sulfatase"/>
</dbReference>
<dbReference type="EMBL" id="BKAG01000056">
    <property type="protein sequence ID" value="GEP45690.1"/>
    <property type="molecule type" value="Genomic_DNA"/>
</dbReference>
<evidence type="ECO:0000256" key="5">
    <source>
        <dbReference type="SAM" id="SignalP"/>
    </source>
</evidence>
<dbReference type="Gene3D" id="3.30.1120.10">
    <property type="match status" value="1"/>
</dbReference>
<dbReference type="PANTHER" id="PTHR42693">
    <property type="entry name" value="ARYLSULFATASE FAMILY MEMBER"/>
    <property type="match status" value="1"/>
</dbReference>
<dbReference type="CDD" id="cd16143">
    <property type="entry name" value="ARS_like"/>
    <property type="match status" value="1"/>
</dbReference>
<evidence type="ECO:0000256" key="1">
    <source>
        <dbReference type="ARBA" id="ARBA00008779"/>
    </source>
</evidence>
<evidence type="ECO:0000256" key="2">
    <source>
        <dbReference type="ARBA" id="ARBA00022723"/>
    </source>
</evidence>
<keyword evidence="4" id="KW-0106">Calcium</keyword>
<keyword evidence="8" id="KW-1185">Reference proteome</keyword>
<protein>
    <recommendedName>
        <fullName evidence="6">Sulfatase N-terminal domain-containing protein</fullName>
    </recommendedName>
</protein>
<dbReference type="SUPFAM" id="SSF53649">
    <property type="entry name" value="Alkaline phosphatase-like"/>
    <property type="match status" value="1"/>
</dbReference>
<dbReference type="RefSeq" id="WP_170267037.1">
    <property type="nucleotide sequence ID" value="NZ_BKAG01000056.1"/>
</dbReference>
<gene>
    <name evidence="7" type="ORF">BGE01nite_49810</name>
</gene>
<proteinExistence type="inferred from homology"/>
<dbReference type="GO" id="GO:0004065">
    <property type="term" value="F:arylsulfatase activity"/>
    <property type="evidence" value="ECO:0007669"/>
    <property type="project" value="TreeGrafter"/>
</dbReference>
<feature type="domain" description="Sulfatase N-terminal" evidence="6">
    <location>
        <begin position="23"/>
        <end position="375"/>
    </location>
</feature>
<dbReference type="PROSITE" id="PS00523">
    <property type="entry name" value="SULFATASE_1"/>
    <property type="match status" value="1"/>
</dbReference>
<dbReference type="InterPro" id="IPR000917">
    <property type="entry name" value="Sulfatase_N"/>
</dbReference>
<keyword evidence="5" id="KW-0732">Signal</keyword>
<accession>A0A512MG19</accession>
<evidence type="ECO:0000259" key="6">
    <source>
        <dbReference type="Pfam" id="PF00884"/>
    </source>
</evidence>
<dbReference type="Gene3D" id="3.40.720.10">
    <property type="entry name" value="Alkaline Phosphatase, subunit A"/>
    <property type="match status" value="1"/>
</dbReference>
<dbReference type="Proteomes" id="UP000321577">
    <property type="component" value="Unassembled WGS sequence"/>
</dbReference>
<evidence type="ECO:0000313" key="8">
    <source>
        <dbReference type="Proteomes" id="UP000321577"/>
    </source>
</evidence>
<comment type="similarity">
    <text evidence="1">Belongs to the sulfatase family.</text>
</comment>
<evidence type="ECO:0000313" key="7">
    <source>
        <dbReference type="EMBL" id="GEP45690.1"/>
    </source>
</evidence>
<reference evidence="7 8" key="1">
    <citation type="submission" date="2019-07" db="EMBL/GenBank/DDBJ databases">
        <title>Whole genome shotgun sequence of Brevifollis gellanilyticus NBRC 108608.</title>
        <authorList>
            <person name="Hosoyama A."/>
            <person name="Uohara A."/>
            <person name="Ohji S."/>
            <person name="Ichikawa N."/>
        </authorList>
    </citation>
    <scope>NUCLEOTIDE SEQUENCE [LARGE SCALE GENOMIC DNA]</scope>
    <source>
        <strain evidence="7 8">NBRC 108608</strain>
    </source>
</reference>
<feature type="signal peptide" evidence="5">
    <location>
        <begin position="1"/>
        <end position="19"/>
    </location>
</feature>
<evidence type="ECO:0000256" key="4">
    <source>
        <dbReference type="ARBA" id="ARBA00022837"/>
    </source>
</evidence>
<keyword evidence="3" id="KW-0378">Hydrolase</keyword>
<dbReference type="InterPro" id="IPR017850">
    <property type="entry name" value="Alkaline_phosphatase_core_sf"/>
</dbReference>
<feature type="chain" id="PRO_5021919007" description="Sulfatase N-terminal domain-containing protein" evidence="5">
    <location>
        <begin position="20"/>
        <end position="674"/>
    </location>
</feature>
<comment type="caution">
    <text evidence="7">The sequence shown here is derived from an EMBL/GenBank/DDBJ whole genome shotgun (WGS) entry which is preliminary data.</text>
</comment>
<keyword evidence="2" id="KW-0479">Metal-binding</keyword>
<dbReference type="Pfam" id="PF00884">
    <property type="entry name" value="Sulfatase"/>
    <property type="match status" value="1"/>
</dbReference>
<organism evidence="7 8">
    <name type="scientific">Brevifollis gellanilyticus</name>
    <dbReference type="NCBI Taxonomy" id="748831"/>
    <lineage>
        <taxon>Bacteria</taxon>
        <taxon>Pseudomonadati</taxon>
        <taxon>Verrucomicrobiota</taxon>
        <taxon>Verrucomicrobiia</taxon>
        <taxon>Verrucomicrobiales</taxon>
        <taxon>Verrucomicrobiaceae</taxon>
    </lineage>
</organism>
<dbReference type="GO" id="GO:0046872">
    <property type="term" value="F:metal ion binding"/>
    <property type="evidence" value="ECO:0007669"/>
    <property type="project" value="UniProtKB-KW"/>
</dbReference>
<dbReference type="PANTHER" id="PTHR42693:SF53">
    <property type="entry name" value="ENDO-4-O-SULFATASE"/>
    <property type="match status" value="1"/>
</dbReference>